<comment type="caution">
    <text evidence="2">The sequence shown here is derived from an EMBL/GenBank/DDBJ whole genome shotgun (WGS) entry which is preliminary data.</text>
</comment>
<dbReference type="AlphaFoldDB" id="H5TRQ5"/>
<evidence type="ECO:0000313" key="2">
    <source>
        <dbReference type="EMBL" id="GAB36163.1"/>
    </source>
</evidence>
<organism evidence="2 3">
    <name type="scientific">Gordonia otitidis (strain DSM 44809 / CCUG 52243 / JCM 12355 / NBRC 100426 / IFM 10032)</name>
    <dbReference type="NCBI Taxonomy" id="1108044"/>
    <lineage>
        <taxon>Bacteria</taxon>
        <taxon>Bacillati</taxon>
        <taxon>Actinomycetota</taxon>
        <taxon>Actinomycetes</taxon>
        <taxon>Mycobacteriales</taxon>
        <taxon>Gordoniaceae</taxon>
        <taxon>Gordonia</taxon>
    </lineage>
</organism>
<sequence length="89" mass="9706">MSRTAGSLLLPLATMLAPSTDVDWAQAHCARPGEDAEQWHPVGKQKWDHARQVCAGCPLALECQAFGRDTHQWGVWGGRNLENGKPTAN</sequence>
<dbReference type="PROSITE" id="PS51674">
    <property type="entry name" value="4FE4S_WBL"/>
    <property type="match status" value="1"/>
</dbReference>
<name>H5TRQ5_GORO1</name>
<protein>
    <submittedName>
        <fullName evidence="2">WhiB family regulatory protein</fullName>
    </submittedName>
</protein>
<evidence type="ECO:0000313" key="3">
    <source>
        <dbReference type="Proteomes" id="UP000005038"/>
    </source>
</evidence>
<dbReference type="Pfam" id="PF02467">
    <property type="entry name" value="Whib"/>
    <property type="match status" value="1"/>
</dbReference>
<gene>
    <name evidence="2" type="ORF">GOOTI_202_00190</name>
</gene>
<evidence type="ECO:0000259" key="1">
    <source>
        <dbReference type="PROSITE" id="PS51674"/>
    </source>
</evidence>
<dbReference type="InterPro" id="IPR034768">
    <property type="entry name" value="4FE4S_WBL"/>
</dbReference>
<reference evidence="2" key="1">
    <citation type="submission" date="2012-02" db="EMBL/GenBank/DDBJ databases">
        <title>Whole genome shotgun sequence of Gordonia otitidis NBRC 100426.</title>
        <authorList>
            <person name="Yoshida I."/>
            <person name="Hosoyama A."/>
            <person name="Tsuchikane K."/>
            <person name="Katsumata H."/>
            <person name="Yamazaki S."/>
            <person name="Fujita N."/>
        </authorList>
    </citation>
    <scope>NUCLEOTIDE SEQUENCE [LARGE SCALE GENOMIC DNA]</scope>
    <source>
        <strain evidence="2">NBRC 100426</strain>
    </source>
</reference>
<dbReference type="RefSeq" id="WP_007240347.1">
    <property type="nucleotide sequence ID" value="NZ_BAFB01000202.1"/>
</dbReference>
<accession>H5TRQ5</accession>
<dbReference type="Proteomes" id="UP000005038">
    <property type="component" value="Unassembled WGS sequence"/>
</dbReference>
<feature type="domain" description="4Fe-4S Wbl-type" evidence="1">
    <location>
        <begin position="28"/>
        <end position="86"/>
    </location>
</feature>
<keyword evidence="3" id="KW-1185">Reference proteome</keyword>
<dbReference type="EMBL" id="BAFB01000202">
    <property type="protein sequence ID" value="GAB36163.1"/>
    <property type="molecule type" value="Genomic_DNA"/>
</dbReference>
<proteinExistence type="predicted"/>